<dbReference type="Proteomes" id="UP000192596">
    <property type="component" value="Unassembled WGS sequence"/>
</dbReference>
<protein>
    <recommendedName>
        <fullName evidence="2">Stress-response A/B barrel domain-containing protein</fullName>
    </recommendedName>
</protein>
<dbReference type="STRING" id="1507870.A0A1V8TAU8"/>
<dbReference type="SMART" id="SM00886">
    <property type="entry name" value="Dabb"/>
    <property type="match status" value="1"/>
</dbReference>
<dbReference type="Gene3D" id="3.30.70.100">
    <property type="match status" value="1"/>
</dbReference>
<sequence>MPIIHIVLFEFKSSASEAQVSEICDRMAGLPSICVHPTTQKSYITSHGGGKDNSPENQAGGFTHGFVCEFENQKDRDYYLHEDPKHVQFVQDIGEHVANVRVVDYEKGVF</sequence>
<dbReference type="OrthoDB" id="1601230at2759"/>
<dbReference type="PANTHER" id="PTHR33178">
    <property type="match status" value="1"/>
</dbReference>
<dbReference type="PROSITE" id="PS51502">
    <property type="entry name" value="S_R_A_B_BARREL"/>
    <property type="match status" value="1"/>
</dbReference>
<feature type="domain" description="Stress-response A/B barrel" evidence="2">
    <location>
        <begin position="3"/>
        <end position="105"/>
    </location>
</feature>
<evidence type="ECO:0000259" key="2">
    <source>
        <dbReference type="PROSITE" id="PS51502"/>
    </source>
</evidence>
<gene>
    <name evidence="3" type="ORF">B0A48_06360</name>
</gene>
<dbReference type="SUPFAM" id="SSF54909">
    <property type="entry name" value="Dimeric alpha+beta barrel"/>
    <property type="match status" value="1"/>
</dbReference>
<evidence type="ECO:0000256" key="1">
    <source>
        <dbReference type="ARBA" id="ARBA00011738"/>
    </source>
</evidence>
<dbReference type="Pfam" id="PF07876">
    <property type="entry name" value="Dabb"/>
    <property type="match status" value="1"/>
</dbReference>
<proteinExistence type="predicted"/>
<keyword evidence="4" id="KW-1185">Reference proteome</keyword>
<name>A0A1V8TAU8_9PEZI</name>
<dbReference type="InterPro" id="IPR044662">
    <property type="entry name" value="HS1/DABB1-like"/>
</dbReference>
<dbReference type="InterPro" id="IPR011008">
    <property type="entry name" value="Dimeric_a/b-barrel"/>
</dbReference>
<dbReference type="AlphaFoldDB" id="A0A1V8TAU8"/>
<dbReference type="InParanoid" id="A0A1V8TAU8"/>
<comment type="subunit">
    <text evidence="1">Homodimer.</text>
</comment>
<accession>A0A1V8TAU8</accession>
<reference evidence="4" key="1">
    <citation type="submission" date="2017-03" db="EMBL/GenBank/DDBJ databases">
        <title>Genomes of endolithic fungi from Antarctica.</title>
        <authorList>
            <person name="Coleine C."/>
            <person name="Masonjones S."/>
            <person name="Stajich J.E."/>
        </authorList>
    </citation>
    <scope>NUCLEOTIDE SEQUENCE [LARGE SCALE GENOMIC DNA]</scope>
    <source>
        <strain evidence="4">CCFEE 5527</strain>
    </source>
</reference>
<comment type="caution">
    <text evidence="3">The sequence shown here is derived from an EMBL/GenBank/DDBJ whole genome shotgun (WGS) entry which is preliminary data.</text>
</comment>
<dbReference type="EMBL" id="NAJO01000012">
    <property type="protein sequence ID" value="OQO08490.1"/>
    <property type="molecule type" value="Genomic_DNA"/>
</dbReference>
<dbReference type="PANTHER" id="PTHR33178:SF10">
    <property type="entry name" value="STRESS-RESPONSE A_B BARREL DOMAIN-CONTAINING PROTEIN"/>
    <property type="match status" value="1"/>
</dbReference>
<dbReference type="InterPro" id="IPR013097">
    <property type="entry name" value="Dabb"/>
</dbReference>
<organism evidence="3 4">
    <name type="scientific">Cryoendolithus antarcticus</name>
    <dbReference type="NCBI Taxonomy" id="1507870"/>
    <lineage>
        <taxon>Eukaryota</taxon>
        <taxon>Fungi</taxon>
        <taxon>Dikarya</taxon>
        <taxon>Ascomycota</taxon>
        <taxon>Pezizomycotina</taxon>
        <taxon>Dothideomycetes</taxon>
        <taxon>Dothideomycetidae</taxon>
        <taxon>Cladosporiales</taxon>
        <taxon>Cladosporiaceae</taxon>
        <taxon>Cryoendolithus</taxon>
    </lineage>
</organism>
<evidence type="ECO:0000313" key="3">
    <source>
        <dbReference type="EMBL" id="OQO08490.1"/>
    </source>
</evidence>
<evidence type="ECO:0000313" key="4">
    <source>
        <dbReference type="Proteomes" id="UP000192596"/>
    </source>
</evidence>